<dbReference type="EMBL" id="JASCZI010090770">
    <property type="protein sequence ID" value="MED6146293.1"/>
    <property type="molecule type" value="Genomic_DNA"/>
</dbReference>
<name>A0ABU6TE94_9FABA</name>
<protein>
    <submittedName>
        <fullName evidence="2">Uncharacterized protein</fullName>
    </submittedName>
</protein>
<proteinExistence type="predicted"/>
<evidence type="ECO:0000313" key="2">
    <source>
        <dbReference type="EMBL" id="MED6146293.1"/>
    </source>
</evidence>
<organism evidence="2 3">
    <name type="scientific">Stylosanthes scabra</name>
    <dbReference type="NCBI Taxonomy" id="79078"/>
    <lineage>
        <taxon>Eukaryota</taxon>
        <taxon>Viridiplantae</taxon>
        <taxon>Streptophyta</taxon>
        <taxon>Embryophyta</taxon>
        <taxon>Tracheophyta</taxon>
        <taxon>Spermatophyta</taxon>
        <taxon>Magnoliopsida</taxon>
        <taxon>eudicotyledons</taxon>
        <taxon>Gunneridae</taxon>
        <taxon>Pentapetalae</taxon>
        <taxon>rosids</taxon>
        <taxon>fabids</taxon>
        <taxon>Fabales</taxon>
        <taxon>Fabaceae</taxon>
        <taxon>Papilionoideae</taxon>
        <taxon>50 kb inversion clade</taxon>
        <taxon>dalbergioids sensu lato</taxon>
        <taxon>Dalbergieae</taxon>
        <taxon>Pterocarpus clade</taxon>
        <taxon>Stylosanthes</taxon>
    </lineage>
</organism>
<reference evidence="2 3" key="1">
    <citation type="journal article" date="2023" name="Plants (Basel)">
        <title>Bridging the Gap: Combining Genomics and Transcriptomics Approaches to Understand Stylosanthes scabra, an Orphan Legume from the Brazilian Caatinga.</title>
        <authorList>
            <person name="Ferreira-Neto J.R.C."/>
            <person name="da Silva M.D."/>
            <person name="Binneck E."/>
            <person name="de Melo N.F."/>
            <person name="da Silva R.H."/>
            <person name="de Melo A.L.T.M."/>
            <person name="Pandolfi V."/>
            <person name="Bustamante F.O."/>
            <person name="Brasileiro-Vidal A.C."/>
            <person name="Benko-Iseppon A.M."/>
        </authorList>
    </citation>
    <scope>NUCLEOTIDE SEQUENCE [LARGE SCALE GENOMIC DNA]</scope>
    <source>
        <tissue evidence="2">Leaves</tissue>
    </source>
</reference>
<feature type="compositionally biased region" description="Acidic residues" evidence="1">
    <location>
        <begin position="92"/>
        <end position="101"/>
    </location>
</feature>
<feature type="compositionally biased region" description="Acidic residues" evidence="1">
    <location>
        <begin position="133"/>
        <end position="197"/>
    </location>
</feature>
<feature type="region of interest" description="Disordered" evidence="1">
    <location>
        <begin position="73"/>
        <end position="197"/>
    </location>
</feature>
<comment type="caution">
    <text evidence="2">The sequence shown here is derived from an EMBL/GenBank/DDBJ whole genome shotgun (WGS) entry which is preliminary data.</text>
</comment>
<evidence type="ECO:0000256" key="1">
    <source>
        <dbReference type="SAM" id="MobiDB-lite"/>
    </source>
</evidence>
<accession>A0ABU6TE94</accession>
<evidence type="ECO:0000313" key="3">
    <source>
        <dbReference type="Proteomes" id="UP001341840"/>
    </source>
</evidence>
<gene>
    <name evidence="2" type="ORF">PIB30_033213</name>
</gene>
<keyword evidence="3" id="KW-1185">Reference proteome</keyword>
<sequence>MRENKVSEEAPDVLIPYFSLCFADDVADGTQERQGPQLPTRFSKRLAALRACQGKDEAGPSNAAPHIDEIIEISSDSDSEQVPEYVPGEGAGIEEEEEEVPEYIPGEGALIEVLQPLNQVEPGDIPYDGLLNDPEDEPMEEEKEDPEEDLEEDPKEDPEEDSEEDPEENPGEGSEAMEQEDPREDPEEEPEEEQEEE</sequence>
<dbReference type="Proteomes" id="UP001341840">
    <property type="component" value="Unassembled WGS sequence"/>
</dbReference>